<dbReference type="AlphaFoldDB" id="A0ABD5V2Y7"/>
<reference evidence="2 3" key="1">
    <citation type="journal article" date="2019" name="Int. J. Syst. Evol. Microbiol.">
        <title>The Global Catalogue of Microorganisms (GCM) 10K type strain sequencing project: providing services to taxonomists for standard genome sequencing and annotation.</title>
        <authorList>
            <consortium name="The Broad Institute Genomics Platform"/>
            <consortium name="The Broad Institute Genome Sequencing Center for Infectious Disease"/>
            <person name="Wu L."/>
            <person name="Ma J."/>
        </authorList>
    </citation>
    <scope>NUCLEOTIDE SEQUENCE [LARGE SCALE GENOMIC DNA]</scope>
    <source>
        <strain evidence="2 3">CGMCC 1.3240</strain>
    </source>
</reference>
<name>A0ABD5V2Y7_9EURY</name>
<protein>
    <submittedName>
        <fullName evidence="2">Uncharacterized protein</fullName>
    </submittedName>
</protein>
<accession>A0ABD5V2Y7</accession>
<dbReference type="Proteomes" id="UP001596312">
    <property type="component" value="Unassembled WGS sequence"/>
</dbReference>
<keyword evidence="1" id="KW-0472">Membrane</keyword>
<comment type="caution">
    <text evidence="2">The sequence shown here is derived from an EMBL/GenBank/DDBJ whole genome shotgun (WGS) entry which is preliminary data.</text>
</comment>
<proteinExistence type="predicted"/>
<dbReference type="RefSeq" id="WP_340604424.1">
    <property type="nucleotide sequence ID" value="NZ_JBBMXV010000003.1"/>
</dbReference>
<keyword evidence="3" id="KW-1185">Reference proteome</keyword>
<evidence type="ECO:0000256" key="1">
    <source>
        <dbReference type="SAM" id="Phobius"/>
    </source>
</evidence>
<dbReference type="EMBL" id="JBHSXQ010000003">
    <property type="protein sequence ID" value="MFC6905892.1"/>
    <property type="molecule type" value="Genomic_DNA"/>
</dbReference>
<feature type="transmembrane region" description="Helical" evidence="1">
    <location>
        <begin position="123"/>
        <end position="141"/>
    </location>
</feature>
<evidence type="ECO:0000313" key="3">
    <source>
        <dbReference type="Proteomes" id="UP001596312"/>
    </source>
</evidence>
<keyword evidence="1" id="KW-0812">Transmembrane</keyword>
<dbReference type="Pfam" id="PF26045">
    <property type="entry name" value="OB_2TM_halo"/>
    <property type="match status" value="1"/>
</dbReference>
<gene>
    <name evidence="2" type="ORF">ACFQGH_11890</name>
</gene>
<organism evidence="2 3">
    <name type="scientific">Halalkalicoccus tibetensis</name>
    <dbReference type="NCBI Taxonomy" id="175632"/>
    <lineage>
        <taxon>Archaea</taxon>
        <taxon>Methanobacteriati</taxon>
        <taxon>Methanobacteriota</taxon>
        <taxon>Stenosarchaea group</taxon>
        <taxon>Halobacteria</taxon>
        <taxon>Halobacteriales</taxon>
        <taxon>Halococcaceae</taxon>
        <taxon>Halalkalicoccus</taxon>
    </lineage>
</organism>
<evidence type="ECO:0000313" key="2">
    <source>
        <dbReference type="EMBL" id="MFC6905892.1"/>
    </source>
</evidence>
<keyword evidence="1" id="KW-1133">Transmembrane helix</keyword>
<sequence>MRRTPLTRALAVLALLAVLGALFVGYGATPADPDRHDYPDEGALIDDYDAHVGEPVELSGPVVATDPVVIDPGTPAGESFELRIENVEEPVSEGEDLRVFGVAGPDRTIDAEETLVREPWEFTYMYGVSILAGGWLLVRFVRDWRIDTDEWAFVPREEPLRLRGWG</sequence>
<dbReference type="InterPro" id="IPR058927">
    <property type="entry name" value="OB_2TM"/>
</dbReference>